<dbReference type="Gene3D" id="1.10.472.10">
    <property type="entry name" value="Cyclin-like"/>
    <property type="match status" value="1"/>
</dbReference>
<dbReference type="CDD" id="cd20557">
    <property type="entry name" value="CYCLIN_ScPCL1-like"/>
    <property type="match status" value="1"/>
</dbReference>
<dbReference type="GO" id="GO:0019901">
    <property type="term" value="F:protein kinase binding"/>
    <property type="evidence" value="ECO:0007669"/>
    <property type="project" value="InterPro"/>
</dbReference>
<evidence type="ECO:0008006" key="3">
    <source>
        <dbReference type="Google" id="ProtNLM"/>
    </source>
</evidence>
<protein>
    <recommendedName>
        <fullName evidence="3">Cyclin N-terminal domain-containing protein</fullName>
    </recommendedName>
</protein>
<dbReference type="GO" id="GO:0005634">
    <property type="term" value="C:nucleus"/>
    <property type="evidence" value="ECO:0007669"/>
    <property type="project" value="TreeGrafter"/>
</dbReference>
<accession>A0AAD5UEI6</accession>
<evidence type="ECO:0000313" key="1">
    <source>
        <dbReference type="EMBL" id="KAJ3252891.1"/>
    </source>
</evidence>
<organism evidence="1 2">
    <name type="scientific">Boothiomyces macroporosus</name>
    <dbReference type="NCBI Taxonomy" id="261099"/>
    <lineage>
        <taxon>Eukaryota</taxon>
        <taxon>Fungi</taxon>
        <taxon>Fungi incertae sedis</taxon>
        <taxon>Chytridiomycota</taxon>
        <taxon>Chytridiomycota incertae sedis</taxon>
        <taxon>Chytridiomycetes</taxon>
        <taxon>Rhizophydiales</taxon>
        <taxon>Terramycetaceae</taxon>
        <taxon>Boothiomyces</taxon>
    </lineage>
</organism>
<dbReference type="PANTHER" id="PTHR15615:SF120">
    <property type="entry name" value="CYCLIN N-TERMINAL DOMAIN-CONTAINING PROTEIN"/>
    <property type="match status" value="1"/>
</dbReference>
<dbReference type="SUPFAM" id="SSF47954">
    <property type="entry name" value="Cyclin-like"/>
    <property type="match status" value="1"/>
</dbReference>
<sequence length="194" mass="23130">MSMIQNTLNESEFICYAMYRITQSNYNKLRTRQYKKIELEPMYESIISPPGSEGWFPNFCRNVHILQYEAKFSLPIIVVALIYISRIKQAIPGNPERGVMFSFFVVALILSRKMYNDNQLTAKWWAQKTRFTTKQLKNMERLFLERLGDRLYVSGEEYQQWLNALQILKRDHQFLKSSKQLDRAHLQDRAVPNY</sequence>
<dbReference type="GO" id="GO:0016538">
    <property type="term" value="F:cyclin-dependent protein serine/threonine kinase regulator activity"/>
    <property type="evidence" value="ECO:0007669"/>
    <property type="project" value="TreeGrafter"/>
</dbReference>
<comment type="caution">
    <text evidence="1">The sequence shown here is derived from an EMBL/GenBank/DDBJ whole genome shotgun (WGS) entry which is preliminary data.</text>
</comment>
<dbReference type="GO" id="GO:0000307">
    <property type="term" value="C:cyclin-dependent protein kinase holoenzyme complex"/>
    <property type="evidence" value="ECO:0007669"/>
    <property type="project" value="TreeGrafter"/>
</dbReference>
<dbReference type="EMBL" id="JADGKB010000126">
    <property type="protein sequence ID" value="KAJ3252891.1"/>
    <property type="molecule type" value="Genomic_DNA"/>
</dbReference>
<evidence type="ECO:0000313" key="2">
    <source>
        <dbReference type="Proteomes" id="UP001210925"/>
    </source>
</evidence>
<dbReference type="PANTHER" id="PTHR15615">
    <property type="match status" value="1"/>
</dbReference>
<dbReference type="InterPro" id="IPR013922">
    <property type="entry name" value="Cyclin_PHO80-like"/>
</dbReference>
<keyword evidence="2" id="KW-1185">Reference proteome</keyword>
<dbReference type="AlphaFoldDB" id="A0AAD5UEI6"/>
<dbReference type="InterPro" id="IPR036915">
    <property type="entry name" value="Cyclin-like_sf"/>
</dbReference>
<gene>
    <name evidence="1" type="ORF">HK103_001087</name>
</gene>
<dbReference type="Proteomes" id="UP001210925">
    <property type="component" value="Unassembled WGS sequence"/>
</dbReference>
<name>A0AAD5UEI6_9FUNG</name>
<proteinExistence type="predicted"/>
<reference evidence="1" key="1">
    <citation type="submission" date="2020-05" db="EMBL/GenBank/DDBJ databases">
        <title>Phylogenomic resolution of chytrid fungi.</title>
        <authorList>
            <person name="Stajich J.E."/>
            <person name="Amses K."/>
            <person name="Simmons R."/>
            <person name="Seto K."/>
            <person name="Myers J."/>
            <person name="Bonds A."/>
            <person name="Quandt C.A."/>
            <person name="Barry K."/>
            <person name="Liu P."/>
            <person name="Grigoriev I."/>
            <person name="Longcore J.E."/>
            <person name="James T.Y."/>
        </authorList>
    </citation>
    <scope>NUCLEOTIDE SEQUENCE</scope>
    <source>
        <strain evidence="1">PLAUS21</strain>
    </source>
</reference>